<dbReference type="Pfam" id="PF00249">
    <property type="entry name" value="Myb_DNA-binding"/>
    <property type="match status" value="2"/>
</dbReference>
<protein>
    <submittedName>
        <fullName evidence="10">OLC1v1030912C1</fullName>
    </submittedName>
</protein>
<evidence type="ECO:0000259" key="9">
    <source>
        <dbReference type="PROSITE" id="PS51294"/>
    </source>
</evidence>
<dbReference type="InterPro" id="IPR050560">
    <property type="entry name" value="MYB_TF"/>
</dbReference>
<feature type="region of interest" description="Disordered" evidence="7">
    <location>
        <begin position="102"/>
        <end position="146"/>
    </location>
</feature>
<dbReference type="Proteomes" id="UP001161247">
    <property type="component" value="Chromosome 2"/>
</dbReference>
<keyword evidence="2" id="KW-0677">Repeat</keyword>
<evidence type="ECO:0000256" key="7">
    <source>
        <dbReference type="SAM" id="MobiDB-lite"/>
    </source>
</evidence>
<feature type="domain" description="HTH myb-type" evidence="9">
    <location>
        <begin position="9"/>
        <end position="64"/>
    </location>
</feature>
<proteinExistence type="predicted"/>
<keyword evidence="4" id="KW-0238">DNA-binding</keyword>
<dbReference type="GO" id="GO:0000981">
    <property type="term" value="F:DNA-binding transcription factor activity, RNA polymerase II-specific"/>
    <property type="evidence" value="ECO:0007669"/>
    <property type="project" value="TreeGrafter"/>
</dbReference>
<feature type="domain" description="Myb-like" evidence="8">
    <location>
        <begin position="9"/>
        <end position="60"/>
    </location>
</feature>
<dbReference type="Gene3D" id="1.10.10.60">
    <property type="entry name" value="Homeodomain-like"/>
    <property type="match status" value="2"/>
</dbReference>
<organism evidence="10 11">
    <name type="scientific">Oldenlandia corymbosa var. corymbosa</name>
    <dbReference type="NCBI Taxonomy" id="529605"/>
    <lineage>
        <taxon>Eukaryota</taxon>
        <taxon>Viridiplantae</taxon>
        <taxon>Streptophyta</taxon>
        <taxon>Embryophyta</taxon>
        <taxon>Tracheophyta</taxon>
        <taxon>Spermatophyta</taxon>
        <taxon>Magnoliopsida</taxon>
        <taxon>eudicotyledons</taxon>
        <taxon>Gunneridae</taxon>
        <taxon>Pentapetalae</taxon>
        <taxon>asterids</taxon>
        <taxon>lamiids</taxon>
        <taxon>Gentianales</taxon>
        <taxon>Rubiaceae</taxon>
        <taxon>Rubioideae</taxon>
        <taxon>Spermacoceae</taxon>
        <taxon>Hedyotis-Oldenlandia complex</taxon>
        <taxon>Oldenlandia</taxon>
    </lineage>
</organism>
<dbReference type="SUPFAM" id="SSF46689">
    <property type="entry name" value="Homeodomain-like"/>
    <property type="match status" value="1"/>
</dbReference>
<evidence type="ECO:0000256" key="6">
    <source>
        <dbReference type="ARBA" id="ARBA00023242"/>
    </source>
</evidence>
<accession>A0AAV1CJ57</accession>
<feature type="domain" description="Myb-like" evidence="8">
    <location>
        <begin position="61"/>
        <end position="111"/>
    </location>
</feature>
<dbReference type="InterPro" id="IPR009057">
    <property type="entry name" value="Homeodomain-like_sf"/>
</dbReference>
<evidence type="ECO:0000256" key="2">
    <source>
        <dbReference type="ARBA" id="ARBA00022737"/>
    </source>
</evidence>
<dbReference type="AlphaFoldDB" id="A0AAV1CJ57"/>
<keyword evidence="6" id="KW-0539">Nucleus</keyword>
<dbReference type="PANTHER" id="PTHR45614:SF124">
    <property type="entry name" value="OS03G0424300 PROTEIN"/>
    <property type="match status" value="1"/>
</dbReference>
<dbReference type="PANTHER" id="PTHR45614">
    <property type="entry name" value="MYB PROTEIN-RELATED"/>
    <property type="match status" value="1"/>
</dbReference>
<evidence type="ECO:0000256" key="1">
    <source>
        <dbReference type="ARBA" id="ARBA00004123"/>
    </source>
</evidence>
<dbReference type="GO" id="GO:0005634">
    <property type="term" value="C:nucleus"/>
    <property type="evidence" value="ECO:0007669"/>
    <property type="project" value="UniProtKB-SubCell"/>
</dbReference>
<dbReference type="SMART" id="SM00717">
    <property type="entry name" value="SANT"/>
    <property type="match status" value="2"/>
</dbReference>
<dbReference type="FunFam" id="1.10.10.60:FF:000060">
    <property type="entry name" value="MYB transcription factor"/>
    <property type="match status" value="1"/>
</dbReference>
<reference evidence="10" key="1">
    <citation type="submission" date="2023-03" db="EMBL/GenBank/DDBJ databases">
        <authorList>
            <person name="Julca I."/>
        </authorList>
    </citation>
    <scope>NUCLEOTIDE SEQUENCE</scope>
</reference>
<name>A0AAV1CJ57_OLDCO</name>
<gene>
    <name evidence="10" type="ORF">OLC1_LOCUS6107</name>
</gene>
<keyword evidence="11" id="KW-1185">Reference proteome</keyword>
<dbReference type="PROSITE" id="PS51294">
    <property type="entry name" value="HTH_MYB"/>
    <property type="match status" value="2"/>
</dbReference>
<dbReference type="InterPro" id="IPR001005">
    <property type="entry name" value="SANT/Myb"/>
</dbReference>
<dbReference type="InterPro" id="IPR017930">
    <property type="entry name" value="Myb_dom"/>
</dbReference>
<evidence type="ECO:0000313" key="10">
    <source>
        <dbReference type="EMBL" id="CAI9095055.1"/>
    </source>
</evidence>
<evidence type="ECO:0000256" key="3">
    <source>
        <dbReference type="ARBA" id="ARBA00023015"/>
    </source>
</evidence>
<evidence type="ECO:0000313" key="11">
    <source>
        <dbReference type="Proteomes" id="UP001161247"/>
    </source>
</evidence>
<dbReference type="GO" id="GO:0000978">
    <property type="term" value="F:RNA polymerase II cis-regulatory region sequence-specific DNA binding"/>
    <property type="evidence" value="ECO:0007669"/>
    <property type="project" value="TreeGrafter"/>
</dbReference>
<evidence type="ECO:0000259" key="8">
    <source>
        <dbReference type="PROSITE" id="PS50090"/>
    </source>
</evidence>
<keyword evidence="3" id="KW-0805">Transcription regulation</keyword>
<feature type="domain" description="HTH myb-type" evidence="9">
    <location>
        <begin position="68"/>
        <end position="115"/>
    </location>
</feature>
<comment type="subcellular location">
    <subcellularLocation>
        <location evidence="1">Nucleus</location>
    </subcellularLocation>
</comment>
<sequence length="274" mass="30128">MGAIAHKKEPDQMKGSWIPEEDELLRSLVEKHGPRNWTLISESIPGRSGKSCRLRWCNQLSPEVEHHPFTPEEDKTIVRAQEKLGNKWADIARLLPGRTDNAVKNHWNSNLKRRRSAGFNSETRLPPRKRSASVAPAKSGSDLNDSGLSSCFRSSVPFARVAGISAPIQQIETPASNLTSMHPMDPLTSLTLSLPGSSSGPSPTRNHISTETRASVFGSGQGKNGLSVLAGERQLLSPELTEVLREMIRKEVRSYMSEAMVNLSSKTLKSNLSE</sequence>
<evidence type="ECO:0000256" key="5">
    <source>
        <dbReference type="ARBA" id="ARBA00023163"/>
    </source>
</evidence>
<evidence type="ECO:0000256" key="4">
    <source>
        <dbReference type="ARBA" id="ARBA00023125"/>
    </source>
</evidence>
<dbReference type="CDD" id="cd00167">
    <property type="entry name" value="SANT"/>
    <property type="match status" value="2"/>
</dbReference>
<dbReference type="PROSITE" id="PS50090">
    <property type="entry name" value="MYB_LIKE"/>
    <property type="match status" value="2"/>
</dbReference>
<keyword evidence="5" id="KW-0804">Transcription</keyword>
<dbReference type="EMBL" id="OX459119">
    <property type="protein sequence ID" value="CAI9095055.1"/>
    <property type="molecule type" value="Genomic_DNA"/>
</dbReference>